<protein>
    <submittedName>
        <fullName evidence="8">Basic helix-loop-helix DNA-binding superfamily protein, putative isoform 1</fullName>
    </submittedName>
</protein>
<dbReference type="Gramene" id="EOX98383">
    <property type="protein sequence ID" value="EOX98383"/>
    <property type="gene ID" value="TCM_007159"/>
</dbReference>
<feature type="compositionally biased region" description="Low complexity" evidence="6">
    <location>
        <begin position="93"/>
        <end position="106"/>
    </location>
</feature>
<dbReference type="STRING" id="3641.A0A061E7Y5"/>
<sequence length="262" mass="27989">MMAETDQGFEGDQGTATTTSFPQLLFGGDDDVVSLDLGQSFNYTYSSFPAHEKTPKMLCFGGQQTDAEIVFGESAASTTKTATTPQRSGVTCSDSSSASSGNNNKSVKTPSKSTRKRDRGRESVECTGAIVTAQPVSQRTNKKSKVENPATSTGHAKARKEKVGDRITALQQLVSPFGKTDTASVLHEAMGYIRFLHDQVQVLCTPYLQHLPDGGKNGGEESRKDLKSRGLCLVPVACTLHVANSNGADFWSPAMGNNVTKQ</sequence>
<evidence type="ECO:0000256" key="3">
    <source>
        <dbReference type="ARBA" id="ARBA00023125"/>
    </source>
</evidence>
<dbReference type="GO" id="GO:0000981">
    <property type="term" value="F:DNA-binding transcription factor activity, RNA polymerase II-specific"/>
    <property type="evidence" value="ECO:0000318"/>
    <property type="project" value="GO_Central"/>
</dbReference>
<keyword evidence="9" id="KW-1185">Reference proteome</keyword>
<dbReference type="GO" id="GO:0000978">
    <property type="term" value="F:RNA polymerase II cis-regulatory region sequence-specific DNA binding"/>
    <property type="evidence" value="ECO:0000318"/>
    <property type="project" value="GO_Central"/>
</dbReference>
<evidence type="ECO:0000256" key="2">
    <source>
        <dbReference type="ARBA" id="ARBA00023015"/>
    </source>
</evidence>
<comment type="subcellular location">
    <subcellularLocation>
        <location evidence="1">Nucleus</location>
    </subcellularLocation>
</comment>
<keyword evidence="2" id="KW-0805">Transcription regulation</keyword>
<dbReference type="FunCoup" id="A0A061E7Y5">
    <property type="interactions" value="32"/>
</dbReference>
<dbReference type="EMBL" id="CM001880">
    <property type="protein sequence ID" value="EOX98383.1"/>
    <property type="molecule type" value="Genomic_DNA"/>
</dbReference>
<reference evidence="8 9" key="1">
    <citation type="journal article" date="2013" name="Genome Biol.">
        <title>The genome sequence of the most widely cultivated cacao type and its use to identify candidate genes regulating pod color.</title>
        <authorList>
            <person name="Motamayor J.C."/>
            <person name="Mockaitis K."/>
            <person name="Schmutz J."/>
            <person name="Haiminen N."/>
            <person name="Iii D.L."/>
            <person name="Cornejo O."/>
            <person name="Findley S.D."/>
            <person name="Zheng P."/>
            <person name="Utro F."/>
            <person name="Royaert S."/>
            <person name="Saski C."/>
            <person name="Jenkins J."/>
            <person name="Podicheti R."/>
            <person name="Zhao M."/>
            <person name="Scheffler B.E."/>
            <person name="Stack J.C."/>
            <person name="Feltus F.A."/>
            <person name="Mustiga G.M."/>
            <person name="Amores F."/>
            <person name="Phillips W."/>
            <person name="Marelli J.P."/>
            <person name="May G.D."/>
            <person name="Shapiro H."/>
            <person name="Ma J."/>
            <person name="Bustamante C.D."/>
            <person name="Schnell R.J."/>
            <person name="Main D."/>
            <person name="Gilbert D."/>
            <person name="Parida L."/>
            <person name="Kuhn D.N."/>
        </authorList>
    </citation>
    <scope>NUCLEOTIDE SEQUENCE [LARGE SCALE GENOMIC DNA]</scope>
    <source>
        <strain evidence="9">cv. Matina 1-6</strain>
    </source>
</reference>
<dbReference type="FunFam" id="4.10.280.10:FF:000123">
    <property type="entry name" value="Transcription factor bHLH113"/>
    <property type="match status" value="1"/>
</dbReference>
<dbReference type="AlphaFoldDB" id="A0A061E7Y5"/>
<keyword evidence="3 8" id="KW-0238">DNA-binding</keyword>
<keyword evidence="4" id="KW-0804">Transcription</keyword>
<dbReference type="CDD" id="cd11393">
    <property type="entry name" value="bHLH_AtbHLH_like"/>
    <property type="match status" value="1"/>
</dbReference>
<name>A0A061E7Y5_THECC</name>
<feature type="region of interest" description="Disordered" evidence="6">
    <location>
        <begin position="77"/>
        <end position="162"/>
    </location>
</feature>
<dbReference type="PANTHER" id="PTHR16223">
    <property type="entry name" value="TRANSCRIPTION FACTOR BHLH83-RELATED"/>
    <property type="match status" value="1"/>
</dbReference>
<gene>
    <name evidence="8" type="ORF">TCM_007159</name>
</gene>
<evidence type="ECO:0000313" key="9">
    <source>
        <dbReference type="Proteomes" id="UP000026915"/>
    </source>
</evidence>
<dbReference type="OMA" id="AGCFNFT"/>
<evidence type="ECO:0000256" key="1">
    <source>
        <dbReference type="ARBA" id="ARBA00004123"/>
    </source>
</evidence>
<dbReference type="eggNOG" id="ENOG502RXFS">
    <property type="taxonomic scope" value="Eukaryota"/>
</dbReference>
<evidence type="ECO:0000313" key="8">
    <source>
        <dbReference type="EMBL" id="EOX98383.1"/>
    </source>
</evidence>
<accession>A0A061E7Y5</accession>
<dbReference type="HOGENOM" id="CLU_041735_2_2_1"/>
<proteinExistence type="predicted"/>
<dbReference type="GO" id="GO:0046983">
    <property type="term" value="F:protein dimerization activity"/>
    <property type="evidence" value="ECO:0007669"/>
    <property type="project" value="InterPro"/>
</dbReference>
<dbReference type="Gene3D" id="4.10.280.10">
    <property type="entry name" value="Helix-loop-helix DNA-binding domain"/>
    <property type="match status" value="1"/>
</dbReference>
<dbReference type="PANTHER" id="PTHR16223:SF335">
    <property type="entry name" value="TRANSCRIPTION FACTOR BHLH113"/>
    <property type="match status" value="1"/>
</dbReference>
<evidence type="ECO:0000256" key="5">
    <source>
        <dbReference type="ARBA" id="ARBA00023242"/>
    </source>
</evidence>
<dbReference type="Proteomes" id="UP000026915">
    <property type="component" value="Chromosome 2"/>
</dbReference>
<dbReference type="InterPro" id="IPR045239">
    <property type="entry name" value="bHLH95_bHLH"/>
</dbReference>
<keyword evidence="5" id="KW-0539">Nucleus</keyword>
<dbReference type="PROSITE" id="PS50888">
    <property type="entry name" value="BHLH"/>
    <property type="match status" value="1"/>
</dbReference>
<organism evidence="8 9">
    <name type="scientific">Theobroma cacao</name>
    <name type="common">Cacao</name>
    <name type="synonym">Cocoa</name>
    <dbReference type="NCBI Taxonomy" id="3641"/>
    <lineage>
        <taxon>Eukaryota</taxon>
        <taxon>Viridiplantae</taxon>
        <taxon>Streptophyta</taxon>
        <taxon>Embryophyta</taxon>
        <taxon>Tracheophyta</taxon>
        <taxon>Spermatophyta</taxon>
        <taxon>Magnoliopsida</taxon>
        <taxon>eudicotyledons</taxon>
        <taxon>Gunneridae</taxon>
        <taxon>Pentapetalae</taxon>
        <taxon>rosids</taxon>
        <taxon>malvids</taxon>
        <taxon>Malvales</taxon>
        <taxon>Malvaceae</taxon>
        <taxon>Byttnerioideae</taxon>
        <taxon>Theobroma</taxon>
    </lineage>
</organism>
<evidence type="ECO:0000259" key="7">
    <source>
        <dbReference type="PROSITE" id="PS50888"/>
    </source>
</evidence>
<evidence type="ECO:0000256" key="6">
    <source>
        <dbReference type="SAM" id="MobiDB-lite"/>
    </source>
</evidence>
<dbReference type="InterPro" id="IPR045843">
    <property type="entry name" value="IND-like"/>
</dbReference>
<evidence type="ECO:0000256" key="4">
    <source>
        <dbReference type="ARBA" id="ARBA00023163"/>
    </source>
</evidence>
<dbReference type="SUPFAM" id="SSF47459">
    <property type="entry name" value="HLH, helix-loop-helix DNA-binding domain"/>
    <property type="match status" value="1"/>
</dbReference>
<feature type="region of interest" description="Disordered" evidence="6">
    <location>
        <begin position="1"/>
        <end position="22"/>
    </location>
</feature>
<dbReference type="InParanoid" id="A0A061E7Y5"/>
<feature type="domain" description="BHLH" evidence="7">
    <location>
        <begin position="147"/>
        <end position="196"/>
    </location>
</feature>
<dbReference type="GO" id="GO:0006357">
    <property type="term" value="P:regulation of transcription by RNA polymerase II"/>
    <property type="evidence" value="ECO:0000318"/>
    <property type="project" value="GO_Central"/>
</dbReference>
<dbReference type="GO" id="GO:0005634">
    <property type="term" value="C:nucleus"/>
    <property type="evidence" value="ECO:0000318"/>
    <property type="project" value="GO_Central"/>
</dbReference>
<dbReference type="InterPro" id="IPR036638">
    <property type="entry name" value="HLH_DNA-bd_sf"/>
</dbReference>
<dbReference type="InterPro" id="IPR011598">
    <property type="entry name" value="bHLH_dom"/>
</dbReference>